<comment type="subcellular location">
    <subcellularLocation>
        <location evidence="1">Periplasm</location>
    </subcellularLocation>
</comment>
<name>A0A2U2C9M6_9RHOB</name>
<dbReference type="Gene3D" id="3.40.190.170">
    <property type="entry name" value="Bacterial extracellular solute-binding protein, family 7"/>
    <property type="match status" value="1"/>
</dbReference>
<dbReference type="AlphaFoldDB" id="A0A2U2C9M6"/>
<evidence type="ECO:0008006" key="7">
    <source>
        <dbReference type="Google" id="ProtNLM"/>
    </source>
</evidence>
<sequence length="362" mass="39164">MRRRYGLSRPLSFGGCKDIGEEPMIRRTLAALLSSAALLATGPAVAQETLGFGTANPEQHPLVTRILTPWVEAINAEDPSVLEIQLRNGPMIVNHTNFFDRIQDDVVQMVFGITAFDAGRFPRSLVTTLPFMVQNAEQGALAACLFYEAGGFGDETADIVPLLFVQFPQASLHFQNHPATSMEDMAGMKVMTGSPVVSGLIQAYGGTPLSINVPEMYQALQRGTAEGLVMNFTAFPGFRLNEVTTDHLIAPLGGGLGLVFMMRDRFEALPDAAQEILERHSTCETSRQTGAAIDAWEADALAFVQSDGERRFHTMTDAQVAELVERVGGPIEAAYIERTPGGAEALEIYRQSLDDASAAIAE</sequence>
<evidence type="ECO:0000256" key="1">
    <source>
        <dbReference type="ARBA" id="ARBA00004418"/>
    </source>
</evidence>
<gene>
    <name evidence="5" type="ORF">C4N9_11345</name>
</gene>
<dbReference type="GO" id="GO:0055085">
    <property type="term" value="P:transmembrane transport"/>
    <property type="evidence" value="ECO:0007669"/>
    <property type="project" value="InterPro"/>
</dbReference>
<reference evidence="5 6" key="1">
    <citation type="submission" date="2018-05" db="EMBL/GenBank/DDBJ databases">
        <title>Pararhodobacter marina sp. nov., isolated from deep-sea water of the Indian Ocean.</title>
        <authorList>
            <person name="Lai Q.Sr."/>
            <person name="Liu X."/>
            <person name="Shao Z."/>
        </authorList>
    </citation>
    <scope>NUCLEOTIDE SEQUENCE [LARGE SCALE GENOMIC DNA]</scope>
    <source>
        <strain evidence="5 6">CIC4N-9</strain>
    </source>
</reference>
<accession>A0A2U2C9M6</accession>
<evidence type="ECO:0000256" key="2">
    <source>
        <dbReference type="ARBA" id="ARBA00022729"/>
    </source>
</evidence>
<dbReference type="PANTHER" id="PTHR33376">
    <property type="match status" value="1"/>
</dbReference>
<comment type="caution">
    <text evidence="5">The sequence shown here is derived from an EMBL/GenBank/DDBJ whole genome shotgun (WGS) entry which is preliminary data.</text>
</comment>
<dbReference type="Proteomes" id="UP000244940">
    <property type="component" value="Unassembled WGS sequence"/>
</dbReference>
<keyword evidence="3" id="KW-0574">Periplasm</keyword>
<dbReference type="Pfam" id="PF03480">
    <property type="entry name" value="DctP"/>
    <property type="match status" value="1"/>
</dbReference>
<protein>
    <recommendedName>
        <fullName evidence="7">C4-dicarboxylate ABC transporter substrate-binding protein</fullName>
    </recommendedName>
</protein>
<dbReference type="GO" id="GO:0042597">
    <property type="term" value="C:periplasmic space"/>
    <property type="evidence" value="ECO:0007669"/>
    <property type="project" value="UniProtKB-SubCell"/>
</dbReference>
<dbReference type="OrthoDB" id="7822595at2"/>
<feature type="signal peptide" evidence="4">
    <location>
        <begin position="1"/>
        <end position="46"/>
    </location>
</feature>
<feature type="chain" id="PRO_5015557872" description="C4-dicarboxylate ABC transporter substrate-binding protein" evidence="4">
    <location>
        <begin position="47"/>
        <end position="362"/>
    </location>
</feature>
<proteinExistence type="predicted"/>
<keyword evidence="2 4" id="KW-0732">Signal</keyword>
<evidence type="ECO:0000256" key="3">
    <source>
        <dbReference type="ARBA" id="ARBA00022764"/>
    </source>
</evidence>
<dbReference type="PANTHER" id="PTHR33376:SF15">
    <property type="entry name" value="BLL6794 PROTEIN"/>
    <property type="match status" value="1"/>
</dbReference>
<dbReference type="EMBL" id="QEYD01000006">
    <property type="protein sequence ID" value="PWE28577.1"/>
    <property type="molecule type" value="Genomic_DNA"/>
</dbReference>
<organism evidence="5 6">
    <name type="scientific">Pararhodobacter marinus</name>
    <dbReference type="NCBI Taxonomy" id="2184063"/>
    <lineage>
        <taxon>Bacteria</taxon>
        <taxon>Pseudomonadati</taxon>
        <taxon>Pseudomonadota</taxon>
        <taxon>Alphaproteobacteria</taxon>
        <taxon>Rhodobacterales</taxon>
        <taxon>Paracoccaceae</taxon>
        <taxon>Pararhodobacter</taxon>
    </lineage>
</organism>
<dbReference type="InterPro" id="IPR018389">
    <property type="entry name" value="DctP_fam"/>
</dbReference>
<evidence type="ECO:0000313" key="6">
    <source>
        <dbReference type="Proteomes" id="UP000244940"/>
    </source>
</evidence>
<dbReference type="NCBIfam" id="NF037995">
    <property type="entry name" value="TRAP_S1"/>
    <property type="match status" value="1"/>
</dbReference>
<evidence type="ECO:0000313" key="5">
    <source>
        <dbReference type="EMBL" id="PWE28577.1"/>
    </source>
</evidence>
<dbReference type="InterPro" id="IPR038404">
    <property type="entry name" value="TRAP_DctP_sf"/>
</dbReference>
<evidence type="ECO:0000256" key="4">
    <source>
        <dbReference type="SAM" id="SignalP"/>
    </source>
</evidence>
<keyword evidence="6" id="KW-1185">Reference proteome</keyword>